<organism evidence="1 2">
    <name type="scientific">Periconia digitata</name>
    <dbReference type="NCBI Taxonomy" id="1303443"/>
    <lineage>
        <taxon>Eukaryota</taxon>
        <taxon>Fungi</taxon>
        <taxon>Dikarya</taxon>
        <taxon>Ascomycota</taxon>
        <taxon>Pezizomycotina</taxon>
        <taxon>Dothideomycetes</taxon>
        <taxon>Pleosporomycetidae</taxon>
        <taxon>Pleosporales</taxon>
        <taxon>Massarineae</taxon>
        <taxon>Periconiaceae</taxon>
        <taxon>Periconia</taxon>
    </lineage>
</organism>
<sequence length="64" mass="7306">MKSTVQIGRRDGSWKTWQVSVFVLRRVASPPTLWPVGERTHRAVRIREYCVLTTCHSLSGSGHQ</sequence>
<protein>
    <submittedName>
        <fullName evidence="1">Uncharacterized protein</fullName>
    </submittedName>
</protein>
<dbReference type="EMBL" id="CAOQHR010000010">
    <property type="protein sequence ID" value="CAI6340061.1"/>
    <property type="molecule type" value="Genomic_DNA"/>
</dbReference>
<dbReference type="AlphaFoldDB" id="A0A9W4USB2"/>
<gene>
    <name evidence="1" type="ORF">PDIGIT_LOCUS13229</name>
</gene>
<name>A0A9W4USB2_9PLEO</name>
<comment type="caution">
    <text evidence="1">The sequence shown here is derived from an EMBL/GenBank/DDBJ whole genome shotgun (WGS) entry which is preliminary data.</text>
</comment>
<proteinExistence type="predicted"/>
<reference evidence="1" key="1">
    <citation type="submission" date="2023-01" db="EMBL/GenBank/DDBJ databases">
        <authorList>
            <person name="Van Ghelder C."/>
            <person name="Rancurel C."/>
        </authorList>
    </citation>
    <scope>NUCLEOTIDE SEQUENCE</scope>
    <source>
        <strain evidence="1">CNCM I-4278</strain>
    </source>
</reference>
<keyword evidence="2" id="KW-1185">Reference proteome</keyword>
<dbReference type="Proteomes" id="UP001152607">
    <property type="component" value="Unassembled WGS sequence"/>
</dbReference>
<evidence type="ECO:0000313" key="2">
    <source>
        <dbReference type="Proteomes" id="UP001152607"/>
    </source>
</evidence>
<evidence type="ECO:0000313" key="1">
    <source>
        <dbReference type="EMBL" id="CAI6340061.1"/>
    </source>
</evidence>
<accession>A0A9W4USB2</accession>